<comment type="caution">
    <text evidence="2">The sequence shown here is derived from an EMBL/GenBank/DDBJ whole genome shotgun (WGS) entry which is preliminary data.</text>
</comment>
<evidence type="ECO:0000313" key="2">
    <source>
        <dbReference type="EMBL" id="OGN00460.1"/>
    </source>
</evidence>
<dbReference type="Pfam" id="PF00535">
    <property type="entry name" value="Glycos_transf_2"/>
    <property type="match status" value="1"/>
</dbReference>
<dbReference type="CDD" id="cd04186">
    <property type="entry name" value="GT_2_like_c"/>
    <property type="match status" value="1"/>
</dbReference>
<dbReference type="SUPFAM" id="SSF53448">
    <property type="entry name" value="Nucleotide-diphospho-sugar transferases"/>
    <property type="match status" value="1"/>
</dbReference>
<gene>
    <name evidence="2" type="ORF">A2650_03695</name>
</gene>
<dbReference type="InterPro" id="IPR001173">
    <property type="entry name" value="Glyco_trans_2-like"/>
</dbReference>
<dbReference type="Proteomes" id="UP000177117">
    <property type="component" value="Unassembled WGS sequence"/>
</dbReference>
<evidence type="ECO:0000259" key="1">
    <source>
        <dbReference type="Pfam" id="PF00535"/>
    </source>
</evidence>
<dbReference type="PANTHER" id="PTHR43179:SF11">
    <property type="entry name" value="GLYCOSYL TRANSFERASE"/>
    <property type="match status" value="1"/>
</dbReference>
<proteinExistence type="predicted"/>
<dbReference type="AlphaFoldDB" id="A0A1F8EJE4"/>
<accession>A0A1F8EJE4</accession>
<evidence type="ECO:0000313" key="3">
    <source>
        <dbReference type="Proteomes" id="UP000177117"/>
    </source>
</evidence>
<organism evidence="2 3">
    <name type="scientific">Candidatus Yanofskybacteria bacterium RIFCSPHIGHO2_01_FULL_41_53</name>
    <dbReference type="NCBI Taxonomy" id="1802663"/>
    <lineage>
        <taxon>Bacteria</taxon>
        <taxon>Candidatus Yanofskyibacteriota</taxon>
    </lineage>
</organism>
<dbReference type="PANTHER" id="PTHR43179">
    <property type="entry name" value="RHAMNOSYLTRANSFERASE WBBL"/>
    <property type="match status" value="1"/>
</dbReference>
<dbReference type="InterPro" id="IPR029044">
    <property type="entry name" value="Nucleotide-diphossugar_trans"/>
</dbReference>
<dbReference type="EMBL" id="MGJD01000021">
    <property type="protein sequence ID" value="OGN00460.1"/>
    <property type="molecule type" value="Genomic_DNA"/>
</dbReference>
<reference evidence="2 3" key="1">
    <citation type="journal article" date="2016" name="Nat. Commun.">
        <title>Thousands of microbial genomes shed light on interconnected biogeochemical processes in an aquifer system.</title>
        <authorList>
            <person name="Anantharaman K."/>
            <person name="Brown C.T."/>
            <person name="Hug L.A."/>
            <person name="Sharon I."/>
            <person name="Castelle C.J."/>
            <person name="Probst A.J."/>
            <person name="Thomas B.C."/>
            <person name="Singh A."/>
            <person name="Wilkins M.J."/>
            <person name="Karaoz U."/>
            <person name="Brodie E.L."/>
            <person name="Williams K.H."/>
            <person name="Hubbard S.S."/>
            <person name="Banfield J.F."/>
        </authorList>
    </citation>
    <scope>NUCLEOTIDE SEQUENCE [LARGE SCALE GENOMIC DNA]</scope>
</reference>
<feature type="domain" description="Glycosyltransferase 2-like" evidence="1">
    <location>
        <begin position="4"/>
        <end position="168"/>
    </location>
</feature>
<protein>
    <recommendedName>
        <fullName evidence="1">Glycosyltransferase 2-like domain-containing protein</fullName>
    </recommendedName>
</protein>
<name>A0A1F8EJE4_9BACT</name>
<dbReference type="Gene3D" id="3.90.550.10">
    <property type="entry name" value="Spore Coat Polysaccharide Biosynthesis Protein SpsA, Chain A"/>
    <property type="match status" value="1"/>
</dbReference>
<sequence length="285" mass="32507">MRLSIITINYNGSENTLKLLKSLKEQSDQDFQVIVVDNASERADFNRLESLTRGALVRIVRNDQNLGFSGGNNVGIQQAFRGGSDWVLLLNNDTWVEGGFIASLGPILSAREGIVGLSVAEGNEVVNRGVLEWLRPTLEHIYSQDEDSKGYYINGAAMAISKEAFDKIGGFDENYFLYFEDTDYSVRAKKASVKVSFIKEPEVNHSISATTKKLGSPLLLRYHYRNALYFNWKNGPSHVKLFVWFWSFWIIKKQLFKLMIRYRTEESRAILNGAFDFYRGRMGKI</sequence>